<keyword evidence="1" id="KW-1133">Transmembrane helix</keyword>
<evidence type="ECO:0000313" key="2">
    <source>
        <dbReference type="EMBL" id="MBB6369669.1"/>
    </source>
</evidence>
<feature type="transmembrane region" description="Helical" evidence="1">
    <location>
        <begin position="25"/>
        <end position="43"/>
    </location>
</feature>
<protein>
    <submittedName>
        <fullName evidence="2">Uncharacterized protein</fullName>
    </submittedName>
</protein>
<sequence length="154" mass="17464">MMNEYKYYQEVSSGVYKRADRKLQYLLSAFILFAVGGFFFIKWPGIEGYIVTVITTAFGLGLLNRMFNSLHIDVNSKILIQKSGLLAGTRTISFADVQNLNINNSIYVLILISSALALTEKNGKREQILLGQSFMNSKHMEQLLLETEKITEIQ</sequence>
<name>A0A841NE94_9FLAO</name>
<gene>
    <name evidence="2" type="ORF">HNP36_000722</name>
</gene>
<evidence type="ECO:0000256" key="1">
    <source>
        <dbReference type="SAM" id="Phobius"/>
    </source>
</evidence>
<proteinExistence type="predicted"/>
<comment type="caution">
    <text evidence="2">The sequence shown here is derived from an EMBL/GenBank/DDBJ whole genome shotgun (WGS) entry which is preliminary data.</text>
</comment>
<evidence type="ECO:0000313" key="3">
    <source>
        <dbReference type="Proteomes" id="UP000589738"/>
    </source>
</evidence>
<dbReference type="AlphaFoldDB" id="A0A841NE94"/>
<feature type="transmembrane region" description="Helical" evidence="1">
    <location>
        <begin position="49"/>
        <end position="67"/>
    </location>
</feature>
<keyword evidence="3" id="KW-1185">Reference proteome</keyword>
<keyword evidence="1" id="KW-0812">Transmembrane</keyword>
<keyword evidence="1" id="KW-0472">Membrane</keyword>
<dbReference type="RefSeq" id="WP_184160328.1">
    <property type="nucleotide sequence ID" value="NZ_JACHLC010000001.1"/>
</dbReference>
<reference evidence="2 3" key="1">
    <citation type="submission" date="2020-08" db="EMBL/GenBank/DDBJ databases">
        <title>Functional genomics of gut bacteria from endangered species of beetles.</title>
        <authorList>
            <person name="Carlos-Shanley C."/>
        </authorList>
    </citation>
    <scope>NUCLEOTIDE SEQUENCE [LARGE SCALE GENOMIC DNA]</scope>
    <source>
        <strain evidence="2 3">S00136</strain>
    </source>
</reference>
<accession>A0A841NE94</accession>
<dbReference type="EMBL" id="JACHLC010000001">
    <property type="protein sequence ID" value="MBB6369669.1"/>
    <property type="molecule type" value="Genomic_DNA"/>
</dbReference>
<dbReference type="Proteomes" id="UP000589738">
    <property type="component" value="Unassembled WGS sequence"/>
</dbReference>
<organism evidence="2 3">
    <name type="scientific">Chryseobacterium shigense</name>
    <dbReference type="NCBI Taxonomy" id="297244"/>
    <lineage>
        <taxon>Bacteria</taxon>
        <taxon>Pseudomonadati</taxon>
        <taxon>Bacteroidota</taxon>
        <taxon>Flavobacteriia</taxon>
        <taxon>Flavobacteriales</taxon>
        <taxon>Weeksellaceae</taxon>
        <taxon>Chryseobacterium group</taxon>
        <taxon>Chryseobacterium</taxon>
    </lineage>
</organism>